<dbReference type="EMBL" id="CP024081">
    <property type="protein sequence ID" value="AVU77857.1"/>
    <property type="molecule type" value="Genomic_DNA"/>
</dbReference>
<feature type="region of interest" description="Disordered" evidence="1">
    <location>
        <begin position="274"/>
        <end position="295"/>
    </location>
</feature>
<evidence type="ECO:0000313" key="5">
    <source>
        <dbReference type="Proteomes" id="UP000241936"/>
    </source>
</evidence>
<feature type="chain" id="PRO_5047158926" evidence="2">
    <location>
        <begin position="20"/>
        <end position="295"/>
    </location>
</feature>
<accession>A0ABM6UK13</accession>
<dbReference type="RefSeq" id="WP_107322940.1">
    <property type="nucleotide sequence ID" value="NZ_CP024081.1"/>
</dbReference>
<evidence type="ECO:0000259" key="3">
    <source>
        <dbReference type="Pfam" id="PF04187"/>
    </source>
</evidence>
<keyword evidence="2" id="KW-0732">Signal</keyword>
<feature type="domain" description="Haem-binding uptake Tiki superfamily ChaN" evidence="3">
    <location>
        <begin position="41"/>
        <end position="232"/>
    </location>
</feature>
<dbReference type="PIRSF" id="PIRSF020419">
    <property type="entry name" value="Fe_uptake_reg_CjrA_prd"/>
    <property type="match status" value="1"/>
</dbReference>
<name>A0ABM6UK13_9PSED</name>
<dbReference type="Gene3D" id="3.40.50.11550">
    <property type="match status" value="1"/>
</dbReference>
<evidence type="ECO:0000256" key="1">
    <source>
        <dbReference type="SAM" id="MobiDB-lite"/>
    </source>
</evidence>
<proteinExistence type="predicted"/>
<keyword evidence="5" id="KW-1185">Reference proteome</keyword>
<feature type="signal peptide" evidence="2">
    <location>
        <begin position="1"/>
        <end position="19"/>
    </location>
</feature>
<reference evidence="4 5" key="1">
    <citation type="journal article" date="2018" name="Front. Microbiol.">
        <title>Pseudomonas rhizophila S211, a New Plant Growth-Promoting Rhizobacterium with Potential in Pesticide-Bioremediation.</title>
        <authorList>
            <person name="Hassen W."/>
            <person name="Neifar M."/>
            <person name="Cherif H."/>
            <person name="Najjari A."/>
            <person name="Chouchane H."/>
            <person name="Driouich R.C."/>
            <person name="Salah A."/>
            <person name="Naili F."/>
            <person name="Mosbah A."/>
            <person name="Souissi Y."/>
            <person name="Raddadi N."/>
            <person name="Ouzari H.I."/>
            <person name="Fava F."/>
            <person name="Cherif A."/>
        </authorList>
    </citation>
    <scope>NUCLEOTIDE SEQUENCE [LARGE SCALE GENOMIC DNA]</scope>
    <source>
        <strain evidence="4 5">S211</strain>
    </source>
</reference>
<dbReference type="PROSITE" id="PS51257">
    <property type="entry name" value="PROKAR_LIPOPROTEIN"/>
    <property type="match status" value="1"/>
</dbReference>
<dbReference type="Proteomes" id="UP000241936">
    <property type="component" value="Chromosome"/>
</dbReference>
<feature type="compositionally biased region" description="Basic and acidic residues" evidence="1">
    <location>
        <begin position="276"/>
        <end position="295"/>
    </location>
</feature>
<sequence>MRLILILALSVLTACQSTAPPPVDGQILDLHSGRAITPQALIERLARAPRVVVGEQHDNPDHHALQLWLLQALAAQRAQGSLLLEMLTPHQQPRVDAVRQLPALPTDLPGALDWSPGWDWSLYGPVVEFALTQRYPLLAANLDAAEIQRVYRQAPDLRGARANAASVKDQLLEQIRQSHCGLLPESQMPAMLAVQQQRDRRMAERLLAAPLPALLFAGAWHGRKDVGVPLHVLDLGASEAPIVLMLAEEGSEMTSVMADYVWYTKATPPQDYCAQMREHSAFPPDKKRPDKSRVK</sequence>
<dbReference type="InterPro" id="IPR016773">
    <property type="entry name" value="Fe3_uptake_reg_CjrA_prd"/>
</dbReference>
<evidence type="ECO:0000256" key="2">
    <source>
        <dbReference type="SAM" id="SignalP"/>
    </source>
</evidence>
<dbReference type="Gene3D" id="1.10.8.760">
    <property type="entry name" value="Haem-binding uptake, Tiki superfamily, ChaN, domain 2"/>
    <property type="match status" value="1"/>
</dbReference>
<protein>
    <submittedName>
        <fullName evidence="4">Iron(III) ABC transporter</fullName>
    </submittedName>
</protein>
<organism evidence="4 5">
    <name type="scientific">Pseudomonas rhizophila</name>
    <dbReference type="NCBI Taxonomy" id="2045200"/>
    <lineage>
        <taxon>Bacteria</taxon>
        <taxon>Pseudomonadati</taxon>
        <taxon>Pseudomonadota</taxon>
        <taxon>Gammaproteobacteria</taxon>
        <taxon>Pseudomonadales</taxon>
        <taxon>Pseudomonadaceae</taxon>
        <taxon>Pseudomonas</taxon>
    </lineage>
</organism>
<dbReference type="CDD" id="cd14727">
    <property type="entry name" value="ChanN-like"/>
    <property type="match status" value="1"/>
</dbReference>
<dbReference type="Pfam" id="PF04187">
    <property type="entry name" value="Cofac_haem_bdg"/>
    <property type="match status" value="1"/>
</dbReference>
<dbReference type="SUPFAM" id="SSF159501">
    <property type="entry name" value="EreA/ChaN-like"/>
    <property type="match status" value="1"/>
</dbReference>
<evidence type="ECO:0000313" key="4">
    <source>
        <dbReference type="EMBL" id="AVU77857.1"/>
    </source>
</evidence>
<gene>
    <name evidence="4" type="ORF">CRX69_22785</name>
</gene>
<dbReference type="InterPro" id="IPR007314">
    <property type="entry name" value="Cofac_haem-bd_dom"/>
</dbReference>